<reference evidence="1" key="1">
    <citation type="submission" date="2018-10" db="EMBL/GenBank/DDBJ databases">
        <title>Iterative Subtractive Binning of Freshwater Chronoseries Metagenomes Recovers Nearly Complete Genomes from over Four Hundred Novel Species.</title>
        <authorList>
            <person name="Rodriguez-R L.M."/>
            <person name="Tsementzi D."/>
            <person name="Luo C."/>
            <person name="Konstantinidis K.T."/>
        </authorList>
    </citation>
    <scope>NUCLEOTIDE SEQUENCE</scope>
    <source>
        <strain evidence="1">WB7_6_001</strain>
    </source>
</reference>
<dbReference type="EMBL" id="RGET01000061">
    <property type="protein sequence ID" value="NBN88178.1"/>
    <property type="molecule type" value="Genomic_DNA"/>
</dbReference>
<accession>A0A964UYM0</accession>
<sequence>MPVYRIEGKVYRAENADEAYAMHDNAIKAGTPTVEAMTHRVSGGMGAEPSMPKPFVVDKETGKIRSLTGLEKFGYGFGLGTRNVGMKLAEMLNMTTPEKVQEAEAEAKPIISQYPGKAGAFIGETAALYPVGGLAGRAVAGGGPLMRGIAEGATQGAVMGEPGNRIEGMMTGAALGGAIPAAAGAYRSVAQGMPVERSARKLISRGVELTPGQMAPDSALGTIEEALTAIPGIGTRIKNMRGRGWEQTQNLIAQEAAPPGVTVTPRKDPQAMFNDLADAYDKAYQVGKGFPVVPAIMRTSGGDIPLSAALEVPRNAVADNASKAYAQSFLTNLNSSIKGKGSKLKSDDLFDMRSKIRAEIRDLRKNPNAPFKAADLLQNAEKRVTEALESQLKPDVIAQIRAIDAKYGNFKVIEDALYRSKDQAGFTPAQFSMAVRESAPSRMSYAGGGGRMRDISGAAAQVFQPREPMTGRQLATLSGPVVAGILGANAAPVATAAAAGVAGLPYAKGVVGQVARDVLVGKTPVQQAMRSAERSLRRTLTPKEREAIVRALQTSAITGSVSE</sequence>
<gene>
    <name evidence="1" type="ORF">EBV32_03710</name>
</gene>
<proteinExistence type="predicted"/>
<protein>
    <submittedName>
        <fullName evidence="1">Uncharacterized protein</fullName>
    </submittedName>
</protein>
<organism evidence="1 2">
    <name type="scientific">Candidatus Fonsibacter lacus</name>
    <dbReference type="NCBI Taxonomy" id="2576439"/>
    <lineage>
        <taxon>Bacteria</taxon>
        <taxon>Pseudomonadati</taxon>
        <taxon>Pseudomonadota</taxon>
        <taxon>Alphaproteobacteria</taxon>
        <taxon>Candidatus Pelagibacterales</taxon>
        <taxon>Candidatus Pelagibacterales incertae sedis</taxon>
        <taxon>Candidatus Fonsibacter</taxon>
    </lineage>
</organism>
<comment type="caution">
    <text evidence="1">The sequence shown here is derived from an EMBL/GenBank/DDBJ whole genome shotgun (WGS) entry which is preliminary data.</text>
</comment>
<name>A0A964UYM0_9PROT</name>
<evidence type="ECO:0000313" key="1">
    <source>
        <dbReference type="EMBL" id="NBN88178.1"/>
    </source>
</evidence>
<dbReference type="Proteomes" id="UP000713222">
    <property type="component" value="Unassembled WGS sequence"/>
</dbReference>
<dbReference type="AlphaFoldDB" id="A0A964UYM0"/>
<evidence type="ECO:0000313" key="2">
    <source>
        <dbReference type="Proteomes" id="UP000713222"/>
    </source>
</evidence>